<dbReference type="SUPFAM" id="SSF144052">
    <property type="entry name" value="Thermophilic metalloprotease-like"/>
    <property type="match status" value="1"/>
</dbReference>
<dbReference type="AlphaFoldDB" id="A0A1S1QPN3"/>
<organism evidence="1 2">
    <name type="scientific">Parafrankia colletiae</name>
    <dbReference type="NCBI Taxonomy" id="573497"/>
    <lineage>
        <taxon>Bacteria</taxon>
        <taxon>Bacillati</taxon>
        <taxon>Actinomycetota</taxon>
        <taxon>Actinomycetes</taxon>
        <taxon>Frankiales</taxon>
        <taxon>Frankiaceae</taxon>
        <taxon>Parafrankia</taxon>
    </lineage>
</organism>
<gene>
    <name evidence="1" type="ORF">CC117_21980</name>
</gene>
<reference evidence="2" key="1">
    <citation type="submission" date="2016-07" db="EMBL/GenBank/DDBJ databases">
        <title>Sequence Frankia sp. strain CcI1.17.</title>
        <authorList>
            <person name="Ghodhbane-Gtari F."/>
            <person name="Swanson E."/>
            <person name="Gueddou A."/>
            <person name="Morris K."/>
            <person name="Hezbri K."/>
            <person name="Ktari A."/>
            <person name="Nouioui I."/>
            <person name="Abebe-Akele F."/>
            <person name="Simpson S."/>
            <person name="Thomas K."/>
            <person name="Gtari M."/>
            <person name="Tisa L.S."/>
            <person name="Hurst S."/>
        </authorList>
    </citation>
    <scope>NUCLEOTIDE SEQUENCE [LARGE SCALE GENOMIC DNA]</scope>
    <source>
        <strain evidence="2">Cc1.17</strain>
    </source>
</reference>
<protein>
    <submittedName>
        <fullName evidence="1">Uncharacterized protein</fullName>
    </submittedName>
</protein>
<sequence>MAQFVVHPDRHREFGKPSDTFLLITQTDRVDDFVLAPSTGYRNTGVATIEAGEPLDAALSAERCPESADIFVVCPDRFVVSPEPAVLGPGRRLVVMPCGSTPVTDAQVDYFLTAVESTDPVALEVRADRLFGALGATSYVWLTASQESTSATFGISAGYEWNQQAGPVAPGGQQIAPAGEASAAPTTPYRFGTSRRLDLNGTVTLLGAPIVHRGDDPDCVDEQAALYQDLDALRQSPVILTFTDGVVTDVRATAPEGKGAVAALNDLYEADEYYRVLWEFGIGLNPVLRQQPGNCGLNQMFGATNGVVHLGFGLAPTTRYALTFTCVDTVMTDTEGNTLAGPVPPRRRGRQA</sequence>
<dbReference type="EMBL" id="MBLM01000128">
    <property type="protein sequence ID" value="OHV34294.1"/>
    <property type="molecule type" value="Genomic_DNA"/>
</dbReference>
<proteinExistence type="predicted"/>
<dbReference type="OrthoDB" id="517313at2"/>
<dbReference type="Proteomes" id="UP000179627">
    <property type="component" value="Unassembled WGS sequence"/>
</dbReference>
<evidence type="ECO:0000313" key="2">
    <source>
        <dbReference type="Proteomes" id="UP000179627"/>
    </source>
</evidence>
<comment type="caution">
    <text evidence="1">The sequence shown here is derived from an EMBL/GenBank/DDBJ whole genome shotgun (WGS) entry which is preliminary data.</text>
</comment>
<accession>A0A1S1QPN3</accession>
<evidence type="ECO:0000313" key="1">
    <source>
        <dbReference type="EMBL" id="OHV34294.1"/>
    </source>
</evidence>
<name>A0A1S1QPN3_9ACTN</name>
<dbReference type="RefSeq" id="WP_071086472.1">
    <property type="nucleotide sequence ID" value="NZ_MBLM01000128.1"/>
</dbReference>
<keyword evidence="2" id="KW-1185">Reference proteome</keyword>